<comment type="subcellular location">
    <subcellularLocation>
        <location evidence="1">Secreted</location>
    </subcellularLocation>
</comment>
<evidence type="ECO:0000256" key="5">
    <source>
        <dbReference type="ARBA" id="ARBA00023235"/>
    </source>
</evidence>
<protein>
    <recommendedName>
        <fullName evidence="12">L-dopachrome isomerase</fullName>
        <ecNumber evidence="9">5.3.2.1</ecNumber>
        <ecNumber evidence="8">5.3.3.12</ecNumber>
    </recommendedName>
    <alternativeName>
        <fullName evidence="10">L-dopachrome tautomerase</fullName>
    </alternativeName>
    <alternativeName>
        <fullName evidence="11">Phenylpyruvate tautomerase</fullName>
    </alternativeName>
</protein>
<dbReference type="Proteomes" id="UP001165740">
    <property type="component" value="Chromosome 14"/>
</dbReference>
<keyword evidence="5" id="KW-0413">Isomerase</keyword>
<evidence type="ECO:0000256" key="1">
    <source>
        <dbReference type="ARBA" id="ARBA00004613"/>
    </source>
</evidence>
<evidence type="ECO:0000256" key="7">
    <source>
        <dbReference type="ARBA" id="ARBA00036823"/>
    </source>
</evidence>
<dbReference type="PANTHER" id="PTHR11954">
    <property type="entry name" value="D-DOPACHROME DECARBOXYLASE"/>
    <property type="match status" value="1"/>
</dbReference>
<dbReference type="GO" id="GO:0005615">
    <property type="term" value="C:extracellular space"/>
    <property type="evidence" value="ECO:0007669"/>
    <property type="project" value="UniProtKB-KW"/>
</dbReference>
<evidence type="ECO:0000313" key="14">
    <source>
        <dbReference type="RefSeq" id="XP_055866634.1"/>
    </source>
</evidence>
<evidence type="ECO:0000256" key="9">
    <source>
        <dbReference type="ARBA" id="ARBA00039086"/>
    </source>
</evidence>
<dbReference type="GO" id="GO:0050178">
    <property type="term" value="F:phenylpyruvate tautomerase activity"/>
    <property type="evidence" value="ECO:0007669"/>
    <property type="project" value="UniProtKB-EC"/>
</dbReference>
<evidence type="ECO:0000256" key="8">
    <source>
        <dbReference type="ARBA" id="ARBA00038932"/>
    </source>
</evidence>
<dbReference type="GO" id="GO:0004167">
    <property type="term" value="F:dopachrome isomerase activity"/>
    <property type="evidence" value="ECO:0007669"/>
    <property type="project" value="UniProtKB-EC"/>
</dbReference>
<evidence type="ECO:0000256" key="11">
    <source>
        <dbReference type="ARBA" id="ARBA00041912"/>
    </source>
</evidence>
<evidence type="ECO:0000256" key="2">
    <source>
        <dbReference type="ARBA" id="ARBA00005851"/>
    </source>
</evidence>
<comment type="similarity">
    <text evidence="2">Belongs to the MIF family.</text>
</comment>
<organism evidence="13 14">
    <name type="scientific">Biomphalaria glabrata</name>
    <name type="common">Bloodfluke planorb</name>
    <name type="synonym">Freshwater snail</name>
    <dbReference type="NCBI Taxonomy" id="6526"/>
    <lineage>
        <taxon>Eukaryota</taxon>
        <taxon>Metazoa</taxon>
        <taxon>Spiralia</taxon>
        <taxon>Lophotrochozoa</taxon>
        <taxon>Mollusca</taxon>
        <taxon>Gastropoda</taxon>
        <taxon>Heterobranchia</taxon>
        <taxon>Euthyneura</taxon>
        <taxon>Panpulmonata</taxon>
        <taxon>Hygrophila</taxon>
        <taxon>Lymnaeoidea</taxon>
        <taxon>Planorbidae</taxon>
        <taxon>Biomphalaria</taxon>
    </lineage>
</organism>
<dbReference type="Pfam" id="PF01187">
    <property type="entry name" value="MIF"/>
    <property type="match status" value="1"/>
</dbReference>
<dbReference type="InterPro" id="IPR001398">
    <property type="entry name" value="Macrophage_inhib_fac"/>
</dbReference>
<comment type="catalytic activity">
    <reaction evidence="7">
        <text>L-dopachrome = 5,6-dihydroxyindole-2-carboxylate</text>
        <dbReference type="Rhea" id="RHEA:13041"/>
        <dbReference type="ChEBI" id="CHEBI:16875"/>
        <dbReference type="ChEBI" id="CHEBI:57509"/>
        <dbReference type="EC" id="5.3.3.12"/>
    </reaction>
</comment>
<reference evidence="14" key="1">
    <citation type="submission" date="2025-08" db="UniProtKB">
        <authorList>
            <consortium name="RefSeq"/>
        </authorList>
    </citation>
    <scope>IDENTIFICATION</scope>
</reference>
<dbReference type="GO" id="GO:0005125">
    <property type="term" value="F:cytokine activity"/>
    <property type="evidence" value="ECO:0007669"/>
    <property type="project" value="UniProtKB-KW"/>
</dbReference>
<dbReference type="GeneID" id="106061746"/>
<proteinExistence type="inferred from homology"/>
<comment type="catalytic activity">
    <reaction evidence="6">
        <text>3-phenylpyruvate = enol-phenylpyruvate</text>
        <dbReference type="Rhea" id="RHEA:17097"/>
        <dbReference type="ChEBI" id="CHEBI:16815"/>
        <dbReference type="ChEBI" id="CHEBI:18005"/>
        <dbReference type="EC" id="5.3.2.1"/>
    </reaction>
</comment>
<sequence>MPIITIQTNVSACQAGASFHKDITEIASEFLQKSQKIIWVMLETDKQLTMGATKEPTAIVSVECIGRLKPKLNLQFGTKLEEYLLQNLGIPKNRVVIKFVRVPALFCQFDGHLHDIGIEFDEDLKS</sequence>
<dbReference type="PANTHER" id="PTHR11954:SF6">
    <property type="entry name" value="MACROPHAGE MIGRATION INHIBITORY FACTOR"/>
    <property type="match status" value="1"/>
</dbReference>
<evidence type="ECO:0000256" key="12">
    <source>
        <dbReference type="ARBA" id="ARBA00042730"/>
    </source>
</evidence>
<keyword evidence="13" id="KW-1185">Reference proteome</keyword>
<gene>
    <name evidence="14" type="primary">LOC106061746</name>
</gene>
<dbReference type="EC" id="5.3.2.1" evidence="9"/>
<dbReference type="OrthoDB" id="255819at2759"/>
<dbReference type="InterPro" id="IPR014347">
    <property type="entry name" value="Tautomerase/MIF_sf"/>
</dbReference>
<dbReference type="RefSeq" id="XP_055866634.1">
    <property type="nucleotide sequence ID" value="XM_056010659.1"/>
</dbReference>
<keyword evidence="4" id="KW-0964">Secreted</keyword>
<dbReference type="OMA" id="CIGRLNP"/>
<evidence type="ECO:0000256" key="6">
    <source>
        <dbReference type="ARBA" id="ARBA00036735"/>
    </source>
</evidence>
<evidence type="ECO:0000256" key="3">
    <source>
        <dbReference type="ARBA" id="ARBA00022514"/>
    </source>
</evidence>
<dbReference type="SUPFAM" id="SSF55331">
    <property type="entry name" value="Tautomerase/MIF"/>
    <property type="match status" value="1"/>
</dbReference>
<dbReference type="EC" id="5.3.3.12" evidence="8"/>
<keyword evidence="3" id="KW-0202">Cytokine</keyword>
<evidence type="ECO:0000256" key="10">
    <source>
        <dbReference type="ARBA" id="ARBA00041631"/>
    </source>
</evidence>
<dbReference type="AlphaFoldDB" id="A0A9W2YV85"/>
<evidence type="ECO:0000256" key="4">
    <source>
        <dbReference type="ARBA" id="ARBA00022525"/>
    </source>
</evidence>
<accession>A0A9W2YV85</accession>
<name>A0A9W2YV85_BIOGL</name>
<dbReference type="Gene3D" id="3.30.429.10">
    <property type="entry name" value="Macrophage Migration Inhibitory Factor"/>
    <property type="match status" value="1"/>
</dbReference>
<evidence type="ECO:0000313" key="13">
    <source>
        <dbReference type="Proteomes" id="UP001165740"/>
    </source>
</evidence>